<proteinExistence type="predicted"/>
<evidence type="ECO:0000313" key="2">
    <source>
        <dbReference type="Proteomes" id="UP000000684"/>
    </source>
</evidence>
<gene>
    <name evidence="1" type="ordered locus">Sfri_1417</name>
</gene>
<dbReference type="InterPro" id="IPR008972">
    <property type="entry name" value="Cupredoxin"/>
</dbReference>
<dbReference type="AlphaFoldDB" id="Q084P6"/>
<evidence type="ECO:0000313" key="1">
    <source>
        <dbReference type="EMBL" id="ABI71269.1"/>
    </source>
</evidence>
<name>Q084P6_SHEFN</name>
<dbReference type="Proteomes" id="UP000000684">
    <property type="component" value="Chromosome"/>
</dbReference>
<dbReference type="eggNOG" id="COG3794">
    <property type="taxonomic scope" value="Bacteria"/>
</dbReference>
<evidence type="ECO:0008006" key="3">
    <source>
        <dbReference type="Google" id="ProtNLM"/>
    </source>
</evidence>
<accession>Q084P6</accession>
<dbReference type="InterPro" id="IPR008969">
    <property type="entry name" value="CarboxyPept-like_regulatory"/>
</dbReference>
<dbReference type="SUPFAM" id="SSF49464">
    <property type="entry name" value="Carboxypeptidase regulatory domain-like"/>
    <property type="match status" value="1"/>
</dbReference>
<dbReference type="Gene3D" id="2.60.40.420">
    <property type="entry name" value="Cupredoxins - blue copper proteins"/>
    <property type="match status" value="1"/>
</dbReference>
<reference evidence="1 2" key="1">
    <citation type="submission" date="2006-08" db="EMBL/GenBank/DDBJ databases">
        <title>Complete sequence of Shewanella frigidimarina NCIMB 400.</title>
        <authorList>
            <consortium name="US DOE Joint Genome Institute"/>
            <person name="Copeland A."/>
            <person name="Lucas S."/>
            <person name="Lapidus A."/>
            <person name="Barry K."/>
            <person name="Detter J.C."/>
            <person name="Glavina del Rio T."/>
            <person name="Hammon N."/>
            <person name="Israni S."/>
            <person name="Dalin E."/>
            <person name="Tice H."/>
            <person name="Pitluck S."/>
            <person name="Fredrickson J.K."/>
            <person name="Kolker E."/>
            <person name="McCuel L.A."/>
            <person name="DiChristina T."/>
            <person name="Nealson K.H."/>
            <person name="Newman D."/>
            <person name="Tiedje J.M."/>
            <person name="Zhou J."/>
            <person name="Romine M.F."/>
            <person name="Culley D.E."/>
            <person name="Serres M."/>
            <person name="Chertkov O."/>
            <person name="Brettin T."/>
            <person name="Bruce D."/>
            <person name="Han C."/>
            <person name="Tapia R."/>
            <person name="Gilna P."/>
            <person name="Schmutz J."/>
            <person name="Larimer F."/>
            <person name="Land M."/>
            <person name="Hauser L."/>
            <person name="Kyrpides N."/>
            <person name="Mikhailova N."/>
            <person name="Richardson P."/>
        </authorList>
    </citation>
    <scope>NUCLEOTIDE SEQUENCE [LARGE SCALE GENOMIC DNA]</scope>
    <source>
        <strain evidence="1 2">NCIMB 400</strain>
    </source>
</reference>
<dbReference type="EMBL" id="CP000447">
    <property type="protein sequence ID" value="ABI71269.1"/>
    <property type="molecule type" value="Genomic_DNA"/>
</dbReference>
<dbReference type="KEGG" id="sfr:Sfri_1417"/>
<protein>
    <recommendedName>
        <fullName evidence="3">Methylamine utilization protein</fullName>
    </recommendedName>
</protein>
<dbReference type="HOGENOM" id="CLU_084768_2_0_6"/>
<keyword evidence="2" id="KW-1185">Reference proteome</keyword>
<dbReference type="SUPFAM" id="SSF49503">
    <property type="entry name" value="Cupredoxins"/>
    <property type="match status" value="1"/>
</dbReference>
<sequence>MVLNAQGQPAQNMVVYLLPSAPANIVTTVAPSKAEVHQKDKQFSPYITVVQKGNDVAFVNEDDITHHIFSALGPKRFSFKLRHQQQQQILRFEQTGHVSMGCNVHDWMSGHLLVVDTPFYAVTNLQGIVTFEHLPADDFKLVVWHPQLKMPDNQQVKPVHFPSDNTMTITLQADFDSIPSQQSLDEFEFLEGY</sequence>
<organism evidence="1 2">
    <name type="scientific">Shewanella frigidimarina (strain NCIMB 400)</name>
    <dbReference type="NCBI Taxonomy" id="318167"/>
    <lineage>
        <taxon>Bacteria</taxon>
        <taxon>Pseudomonadati</taxon>
        <taxon>Pseudomonadota</taxon>
        <taxon>Gammaproteobacteria</taxon>
        <taxon>Alteromonadales</taxon>
        <taxon>Shewanellaceae</taxon>
        <taxon>Shewanella</taxon>
    </lineage>
</organism>
<dbReference type="STRING" id="318167.Sfri_1417"/>